<dbReference type="InterPro" id="IPR044812">
    <property type="entry name" value="CERK1/LYK3-like"/>
</dbReference>
<dbReference type="PANTHER" id="PTHR46204:SF2">
    <property type="entry name" value="CHITIN ELICITOR RECEPTOR KINASE 1"/>
    <property type="match status" value="1"/>
</dbReference>
<dbReference type="GO" id="GO:0005524">
    <property type="term" value="F:ATP binding"/>
    <property type="evidence" value="ECO:0007669"/>
    <property type="project" value="InterPro"/>
</dbReference>
<keyword evidence="7" id="KW-0472">Membrane</keyword>
<accession>A0A835BRG4</accession>
<evidence type="ECO:0000259" key="11">
    <source>
        <dbReference type="PROSITE" id="PS51473"/>
    </source>
</evidence>
<dbReference type="Pfam" id="PF07714">
    <property type="entry name" value="PK_Tyr_Ser-Thr"/>
    <property type="match status" value="1"/>
</dbReference>
<feature type="signal peptide" evidence="9">
    <location>
        <begin position="1"/>
        <end position="29"/>
    </location>
</feature>
<dbReference type="Pfam" id="PF01657">
    <property type="entry name" value="Stress-antifung"/>
    <property type="match status" value="1"/>
</dbReference>
<dbReference type="AlphaFoldDB" id="A0A835BRG4"/>
<evidence type="ECO:0000313" key="13">
    <source>
        <dbReference type="Proteomes" id="UP000636709"/>
    </source>
</evidence>
<dbReference type="GO" id="GO:0005886">
    <property type="term" value="C:plasma membrane"/>
    <property type="evidence" value="ECO:0007669"/>
    <property type="project" value="UniProtKB-SubCell"/>
</dbReference>
<evidence type="ECO:0000256" key="7">
    <source>
        <dbReference type="ARBA" id="ARBA00023136"/>
    </source>
</evidence>
<dbReference type="GO" id="GO:0045087">
    <property type="term" value="P:innate immune response"/>
    <property type="evidence" value="ECO:0007669"/>
    <property type="project" value="InterPro"/>
</dbReference>
<keyword evidence="8" id="KW-1015">Disulfide bond</keyword>
<evidence type="ECO:0000256" key="4">
    <source>
        <dbReference type="ARBA" id="ARBA00022729"/>
    </source>
</evidence>
<feature type="domain" description="Gnk2-homologous" evidence="11">
    <location>
        <begin position="44"/>
        <end position="149"/>
    </location>
</feature>
<dbReference type="OrthoDB" id="4062651at2759"/>
<evidence type="ECO:0000256" key="1">
    <source>
        <dbReference type="ARBA" id="ARBA00004162"/>
    </source>
</evidence>
<name>A0A835BRG4_9POAL</name>
<dbReference type="Gene3D" id="1.10.510.10">
    <property type="entry name" value="Transferase(Phosphotransferase) domain 1"/>
    <property type="match status" value="2"/>
</dbReference>
<keyword evidence="13" id="KW-1185">Reference proteome</keyword>
<dbReference type="InterPro" id="IPR002902">
    <property type="entry name" value="GNK2"/>
</dbReference>
<dbReference type="CDD" id="cd23509">
    <property type="entry name" value="Gnk2-like"/>
    <property type="match status" value="1"/>
</dbReference>
<gene>
    <name evidence="12" type="ORF">HU200_033703</name>
</gene>
<dbReference type="GO" id="GO:0019199">
    <property type="term" value="F:transmembrane receptor protein kinase activity"/>
    <property type="evidence" value="ECO:0007669"/>
    <property type="project" value="InterPro"/>
</dbReference>
<dbReference type="InterPro" id="IPR011009">
    <property type="entry name" value="Kinase-like_dom_sf"/>
</dbReference>
<comment type="subcellular location">
    <subcellularLocation>
        <location evidence="1">Cell membrane</location>
        <topology evidence="1">Single-pass membrane protein</topology>
    </subcellularLocation>
</comment>
<organism evidence="12 13">
    <name type="scientific">Digitaria exilis</name>
    <dbReference type="NCBI Taxonomy" id="1010633"/>
    <lineage>
        <taxon>Eukaryota</taxon>
        <taxon>Viridiplantae</taxon>
        <taxon>Streptophyta</taxon>
        <taxon>Embryophyta</taxon>
        <taxon>Tracheophyta</taxon>
        <taxon>Spermatophyta</taxon>
        <taxon>Magnoliopsida</taxon>
        <taxon>Liliopsida</taxon>
        <taxon>Poales</taxon>
        <taxon>Poaceae</taxon>
        <taxon>PACMAD clade</taxon>
        <taxon>Panicoideae</taxon>
        <taxon>Panicodae</taxon>
        <taxon>Paniceae</taxon>
        <taxon>Anthephorinae</taxon>
        <taxon>Digitaria</taxon>
    </lineage>
</organism>
<dbReference type="Gene3D" id="3.30.200.20">
    <property type="entry name" value="Phosphorylase Kinase, domain 1"/>
    <property type="match status" value="1"/>
</dbReference>
<evidence type="ECO:0008006" key="14">
    <source>
        <dbReference type="Google" id="ProtNLM"/>
    </source>
</evidence>
<dbReference type="SMART" id="SM00220">
    <property type="entry name" value="S_TKc"/>
    <property type="match status" value="1"/>
</dbReference>
<comment type="caution">
    <text evidence="12">The sequence shown here is derived from an EMBL/GenBank/DDBJ whole genome shotgun (WGS) entry which is preliminary data.</text>
</comment>
<protein>
    <recommendedName>
        <fullName evidence="14">Protein kinase domain-containing protein</fullName>
    </recommendedName>
</protein>
<dbReference type="EMBL" id="JACEFO010001809">
    <property type="protein sequence ID" value="KAF8701372.1"/>
    <property type="molecule type" value="Genomic_DNA"/>
</dbReference>
<evidence type="ECO:0000256" key="6">
    <source>
        <dbReference type="ARBA" id="ARBA00022989"/>
    </source>
</evidence>
<evidence type="ECO:0000256" key="3">
    <source>
        <dbReference type="ARBA" id="ARBA00022692"/>
    </source>
</evidence>
<dbReference type="FunFam" id="3.30.200.20:FF:000468">
    <property type="entry name" value="LysM receptor kinase 2"/>
    <property type="match status" value="1"/>
</dbReference>
<evidence type="ECO:0000259" key="10">
    <source>
        <dbReference type="PROSITE" id="PS50011"/>
    </source>
</evidence>
<keyword evidence="4 9" id="KW-0732">Signal</keyword>
<dbReference type="PROSITE" id="PS50011">
    <property type="entry name" value="PROTEIN_KINASE_DOM"/>
    <property type="match status" value="1"/>
</dbReference>
<proteinExistence type="predicted"/>
<evidence type="ECO:0000256" key="9">
    <source>
        <dbReference type="SAM" id="SignalP"/>
    </source>
</evidence>
<keyword evidence="2" id="KW-1003">Cell membrane</keyword>
<evidence type="ECO:0000313" key="12">
    <source>
        <dbReference type="EMBL" id="KAF8701372.1"/>
    </source>
</evidence>
<evidence type="ECO:0000256" key="2">
    <source>
        <dbReference type="ARBA" id="ARBA00022475"/>
    </source>
</evidence>
<dbReference type="InterPro" id="IPR000719">
    <property type="entry name" value="Prot_kinase_dom"/>
</dbReference>
<dbReference type="PROSITE" id="PS51473">
    <property type="entry name" value="GNK2"/>
    <property type="match status" value="1"/>
</dbReference>
<dbReference type="PANTHER" id="PTHR46204">
    <property type="entry name" value="CHITIN ELICITOR RECEPTOR KINASE 1-RELATED"/>
    <property type="match status" value="1"/>
</dbReference>
<keyword evidence="3" id="KW-0812">Transmembrane</keyword>
<dbReference type="InterPro" id="IPR001245">
    <property type="entry name" value="Ser-Thr/Tyr_kinase_cat_dom"/>
</dbReference>
<keyword evidence="5" id="KW-0677">Repeat</keyword>
<feature type="chain" id="PRO_5032270473" description="Protein kinase domain-containing protein" evidence="9">
    <location>
        <begin position="30"/>
        <end position="468"/>
    </location>
</feature>
<dbReference type="Proteomes" id="UP000636709">
    <property type="component" value="Unassembled WGS sequence"/>
</dbReference>
<sequence>MLPSPCLGLGLRLLLYAVAVVSLTAVATSTDTSNPFTWLDCPSPASAPSPSSLASPTMNTTFQSNVIALLDALPTAAAPTGFASLSRGDGTDCAFVRGLCRGDSTPENCTRYLQKAVHTSKNTATATAVRRSGTTSTTSSMDKIALSSSEADSVPISGITVEKSVEFSYTELFDATEGFSMSNKIGQGGFGVVYYADLRGMKAANKKMDMQATHEFLAELKVLTHVHHLNLVRIIGYCIESSLFIVYEYIDNGNLSQHLRGTGGNVSPLRLAVVYIYTYLLGASCKLISIHINIGYEPLSWARRVQIALDSARGLEYIHEHTVPVYIQRDVKSANILIDKNYWAKVRIVHGYGQYGDVFPKVDVYAFGVVIYELISAKEAIMRSAESCSDSKGLIYLFEDALSTPDRKEGLQRLLDPTLGEDCPIDSVLEMTVLARACTQLDPKSRPTMRSVVVALMTLIVKMSDRVL</sequence>
<evidence type="ECO:0000256" key="5">
    <source>
        <dbReference type="ARBA" id="ARBA00022737"/>
    </source>
</evidence>
<dbReference type="SUPFAM" id="SSF56112">
    <property type="entry name" value="Protein kinase-like (PK-like)"/>
    <property type="match status" value="1"/>
</dbReference>
<keyword evidence="6" id="KW-1133">Transmembrane helix</keyword>
<evidence type="ECO:0000256" key="8">
    <source>
        <dbReference type="ARBA" id="ARBA00023157"/>
    </source>
</evidence>
<feature type="domain" description="Protein kinase" evidence="10">
    <location>
        <begin position="179"/>
        <end position="468"/>
    </location>
</feature>
<reference evidence="12" key="1">
    <citation type="submission" date="2020-07" db="EMBL/GenBank/DDBJ databases">
        <title>Genome sequence and genetic diversity analysis of an under-domesticated orphan crop, white fonio (Digitaria exilis).</title>
        <authorList>
            <person name="Bennetzen J.L."/>
            <person name="Chen S."/>
            <person name="Ma X."/>
            <person name="Wang X."/>
            <person name="Yssel A.E.J."/>
            <person name="Chaluvadi S.R."/>
            <person name="Johnson M."/>
            <person name="Gangashetty P."/>
            <person name="Hamidou F."/>
            <person name="Sanogo M.D."/>
            <person name="Zwaenepoel A."/>
            <person name="Wallace J."/>
            <person name="Van De Peer Y."/>
            <person name="Van Deynze A."/>
        </authorList>
    </citation>
    <scope>NUCLEOTIDE SEQUENCE</scope>
    <source>
        <tissue evidence="12">Leaves</tissue>
    </source>
</reference>
<dbReference type="InterPro" id="IPR038408">
    <property type="entry name" value="GNK2_sf"/>
</dbReference>
<dbReference type="Gene3D" id="3.30.430.20">
    <property type="entry name" value="Gnk2 domain, C-X8-C-X2-C motif"/>
    <property type="match status" value="1"/>
</dbReference>